<feature type="domain" description="G-protein coupled receptors family 1 profile" evidence="11">
    <location>
        <begin position="53"/>
        <end position="303"/>
    </location>
</feature>
<evidence type="ECO:0000256" key="4">
    <source>
        <dbReference type="ARBA" id="ARBA00022989"/>
    </source>
</evidence>
<feature type="transmembrane region" description="Helical" evidence="10">
    <location>
        <begin position="198"/>
        <end position="219"/>
    </location>
</feature>
<gene>
    <name evidence="12" type="ORF">JOB18_030998</name>
</gene>
<dbReference type="FunFam" id="1.20.1070.10:FF:000130">
    <property type="entry name" value="Chemokine (C-C motif) receptor 2"/>
    <property type="match status" value="1"/>
</dbReference>
<evidence type="ECO:0000259" key="11">
    <source>
        <dbReference type="PROSITE" id="PS50262"/>
    </source>
</evidence>
<dbReference type="SUPFAM" id="SSF81321">
    <property type="entry name" value="Family A G protein-coupled receptor-like"/>
    <property type="match status" value="1"/>
</dbReference>
<evidence type="ECO:0000313" key="13">
    <source>
        <dbReference type="Proteomes" id="UP000693946"/>
    </source>
</evidence>
<dbReference type="SMART" id="SM01381">
    <property type="entry name" value="7TM_GPCR_Srsx"/>
    <property type="match status" value="1"/>
</dbReference>
<dbReference type="InterPro" id="IPR000276">
    <property type="entry name" value="GPCR_Rhodpsn"/>
</dbReference>
<evidence type="ECO:0000256" key="6">
    <source>
        <dbReference type="ARBA" id="ARBA00023136"/>
    </source>
</evidence>
<evidence type="ECO:0000256" key="5">
    <source>
        <dbReference type="ARBA" id="ARBA00023040"/>
    </source>
</evidence>
<feature type="transmembrane region" description="Helical" evidence="10">
    <location>
        <begin position="286"/>
        <end position="306"/>
    </location>
</feature>
<keyword evidence="7" id="KW-1015">Disulfide bond</keyword>
<organism evidence="12 13">
    <name type="scientific">Solea senegalensis</name>
    <name type="common">Senegalese sole</name>
    <dbReference type="NCBI Taxonomy" id="28829"/>
    <lineage>
        <taxon>Eukaryota</taxon>
        <taxon>Metazoa</taxon>
        <taxon>Chordata</taxon>
        <taxon>Craniata</taxon>
        <taxon>Vertebrata</taxon>
        <taxon>Euteleostomi</taxon>
        <taxon>Actinopterygii</taxon>
        <taxon>Neopterygii</taxon>
        <taxon>Teleostei</taxon>
        <taxon>Neoteleostei</taxon>
        <taxon>Acanthomorphata</taxon>
        <taxon>Carangaria</taxon>
        <taxon>Pleuronectiformes</taxon>
        <taxon>Pleuronectoidei</taxon>
        <taxon>Soleidae</taxon>
        <taxon>Solea</taxon>
    </lineage>
</organism>
<dbReference type="GO" id="GO:0060326">
    <property type="term" value="P:cell chemotaxis"/>
    <property type="evidence" value="ECO:0007669"/>
    <property type="project" value="TreeGrafter"/>
</dbReference>
<keyword evidence="5" id="KW-0297">G-protein coupled receptor</keyword>
<keyword evidence="13" id="KW-1185">Reference proteome</keyword>
<name>A0AAV6T8H3_SOLSE</name>
<dbReference type="GO" id="GO:0009897">
    <property type="term" value="C:external side of plasma membrane"/>
    <property type="evidence" value="ECO:0007669"/>
    <property type="project" value="TreeGrafter"/>
</dbReference>
<dbReference type="AlphaFoldDB" id="A0AAV6T8H3"/>
<sequence length="352" mass="40015">MATTEAFMVTDNNSNYYSNDYENELCDKSSVTKFGGNFTLVFYSIVVILSVFGNSLIIVILAKFENLKSLTNAFILNLAVSDLFFTTGLPFWAYYHIHGWTLGETACKIVSFVFFVGFYSSGVLLILMTAQRYVAVMYPLSDIMSTTSFYGVLASVIIWAVSILIASPAFVFTKVTDHTYCGYAKSYWSLWGIYQQNGLFAVSSVVFIFCYSQIICRLLRPNAQRKKKNKTLKLIFILLVVFFVGWAPYNVVIFLQSMHYWHQEEVDSKDLVAICETRKPLEYAFYISRNVAVCHCCLNPVFYVFVGVKFKNHLKKILKSWGHNNSSSSSSIRNLPSRLTIISVTSGEEFSM</sequence>
<accession>A0AAV6T8H3</accession>
<protein>
    <submittedName>
        <fullName evidence="12">Chemokine XC receptor 1-like</fullName>
    </submittedName>
</protein>
<keyword evidence="8 12" id="KW-0675">Receptor</keyword>
<dbReference type="GO" id="GO:0019722">
    <property type="term" value="P:calcium-mediated signaling"/>
    <property type="evidence" value="ECO:0007669"/>
    <property type="project" value="TreeGrafter"/>
</dbReference>
<evidence type="ECO:0000256" key="10">
    <source>
        <dbReference type="SAM" id="Phobius"/>
    </source>
</evidence>
<dbReference type="GO" id="GO:0016493">
    <property type="term" value="F:C-C chemokine receptor activity"/>
    <property type="evidence" value="ECO:0007669"/>
    <property type="project" value="TreeGrafter"/>
</dbReference>
<keyword evidence="9" id="KW-0807">Transducer</keyword>
<proteinExistence type="predicted"/>
<evidence type="ECO:0000256" key="2">
    <source>
        <dbReference type="ARBA" id="ARBA00022475"/>
    </source>
</evidence>
<dbReference type="PROSITE" id="PS50262">
    <property type="entry name" value="G_PROTEIN_RECEP_F1_2"/>
    <property type="match status" value="1"/>
</dbReference>
<dbReference type="PANTHER" id="PTHR10489">
    <property type="entry name" value="CELL ADHESION MOLECULE"/>
    <property type="match status" value="1"/>
</dbReference>
<evidence type="ECO:0000313" key="12">
    <source>
        <dbReference type="EMBL" id="KAG7525731.1"/>
    </source>
</evidence>
<feature type="transmembrane region" description="Helical" evidence="10">
    <location>
        <begin position="149"/>
        <end position="170"/>
    </location>
</feature>
<dbReference type="Proteomes" id="UP000693946">
    <property type="component" value="Linkage Group LG1"/>
</dbReference>
<evidence type="ECO:0000256" key="8">
    <source>
        <dbReference type="ARBA" id="ARBA00023170"/>
    </source>
</evidence>
<evidence type="ECO:0000256" key="7">
    <source>
        <dbReference type="ARBA" id="ARBA00023157"/>
    </source>
</evidence>
<dbReference type="PANTHER" id="PTHR10489:SF730">
    <property type="entry name" value="CHEMOKINE XC RECEPTOR 1"/>
    <property type="match status" value="1"/>
</dbReference>
<dbReference type="GO" id="GO:0007204">
    <property type="term" value="P:positive regulation of cytosolic calcium ion concentration"/>
    <property type="evidence" value="ECO:0007669"/>
    <property type="project" value="TreeGrafter"/>
</dbReference>
<feature type="transmembrane region" description="Helical" evidence="10">
    <location>
        <begin position="40"/>
        <end position="62"/>
    </location>
</feature>
<reference evidence="12 13" key="1">
    <citation type="journal article" date="2021" name="Sci. Rep.">
        <title>Chromosome anchoring in Senegalese sole (Solea senegalensis) reveals sex-associated markers and genome rearrangements in flatfish.</title>
        <authorList>
            <person name="Guerrero-Cozar I."/>
            <person name="Gomez-Garrido J."/>
            <person name="Berbel C."/>
            <person name="Martinez-Blanch J.F."/>
            <person name="Alioto T."/>
            <person name="Claros M.G."/>
            <person name="Gagnaire P.A."/>
            <person name="Manchado M."/>
        </authorList>
    </citation>
    <scope>NUCLEOTIDE SEQUENCE [LARGE SCALE GENOMIC DNA]</scope>
    <source>
        <strain evidence="12">Sse05_10M</strain>
    </source>
</reference>
<dbReference type="GO" id="GO:0006955">
    <property type="term" value="P:immune response"/>
    <property type="evidence" value="ECO:0007669"/>
    <property type="project" value="TreeGrafter"/>
</dbReference>
<evidence type="ECO:0000256" key="3">
    <source>
        <dbReference type="ARBA" id="ARBA00022692"/>
    </source>
</evidence>
<feature type="transmembrane region" description="Helical" evidence="10">
    <location>
        <begin position="74"/>
        <end position="97"/>
    </location>
</feature>
<keyword evidence="3 10" id="KW-0812">Transmembrane</keyword>
<feature type="transmembrane region" description="Helical" evidence="10">
    <location>
        <begin position="231"/>
        <end position="249"/>
    </location>
</feature>
<comment type="caution">
    <text evidence="12">The sequence shown here is derived from an EMBL/GenBank/DDBJ whole genome shotgun (WGS) entry which is preliminary data.</text>
</comment>
<dbReference type="GO" id="GO:0019957">
    <property type="term" value="F:C-C chemokine binding"/>
    <property type="evidence" value="ECO:0007669"/>
    <property type="project" value="TreeGrafter"/>
</dbReference>
<feature type="transmembrane region" description="Helical" evidence="10">
    <location>
        <begin position="109"/>
        <end position="128"/>
    </location>
</feature>
<evidence type="ECO:0000256" key="9">
    <source>
        <dbReference type="ARBA" id="ARBA00023224"/>
    </source>
</evidence>
<keyword evidence="4 10" id="KW-1133">Transmembrane helix</keyword>
<comment type="subcellular location">
    <subcellularLocation>
        <location evidence="1">Cell membrane</location>
        <topology evidence="1">Multi-pass membrane protein</topology>
    </subcellularLocation>
</comment>
<keyword evidence="6 10" id="KW-0472">Membrane</keyword>
<evidence type="ECO:0000256" key="1">
    <source>
        <dbReference type="ARBA" id="ARBA00004651"/>
    </source>
</evidence>
<dbReference type="InterPro" id="IPR017452">
    <property type="entry name" value="GPCR_Rhodpsn_7TM"/>
</dbReference>
<dbReference type="EMBL" id="JAGKHQ010000001">
    <property type="protein sequence ID" value="KAG7525731.1"/>
    <property type="molecule type" value="Genomic_DNA"/>
</dbReference>
<dbReference type="InterPro" id="IPR050119">
    <property type="entry name" value="CCR1-9-like"/>
</dbReference>
<dbReference type="Pfam" id="PF00001">
    <property type="entry name" value="7tm_1"/>
    <property type="match status" value="1"/>
</dbReference>
<keyword evidence="2" id="KW-1003">Cell membrane</keyword>